<comment type="function">
    <text evidence="4">Antitoxin component of a type II toxin-antitoxin (TA) system. Neutralizes the effect of toxin ParE.</text>
</comment>
<dbReference type="GO" id="GO:0006355">
    <property type="term" value="P:regulation of DNA-templated transcription"/>
    <property type="evidence" value="ECO:0007669"/>
    <property type="project" value="InterPro"/>
</dbReference>
<dbReference type="AlphaFoldDB" id="A0A0M4NHR9"/>
<dbReference type="OrthoDB" id="9811310at2"/>
<comment type="similarity">
    <text evidence="1">Belongs to the ParD antitoxin family.</text>
</comment>
<evidence type="ECO:0000256" key="2">
    <source>
        <dbReference type="ARBA" id="ARBA00017940"/>
    </source>
</evidence>
<dbReference type="InterPro" id="IPR022789">
    <property type="entry name" value="ParD"/>
</dbReference>
<evidence type="ECO:0000313" key="5">
    <source>
        <dbReference type="EMBL" id="ALE51900.1"/>
    </source>
</evidence>
<organism evidence="5 6">
    <name type="scientific">Candidatus Thioglobus autotrophicus</name>
    <dbReference type="NCBI Taxonomy" id="1705394"/>
    <lineage>
        <taxon>Bacteria</taxon>
        <taxon>Pseudomonadati</taxon>
        <taxon>Pseudomonadota</taxon>
        <taxon>Gammaproteobacteria</taxon>
        <taxon>Candidatus Pseudothioglobaceae</taxon>
        <taxon>Candidatus Thioglobus</taxon>
    </lineage>
</organism>
<protein>
    <recommendedName>
        <fullName evidence="2">Antitoxin ParD</fullName>
    </recommendedName>
</protein>
<evidence type="ECO:0000256" key="1">
    <source>
        <dbReference type="ARBA" id="ARBA00008580"/>
    </source>
</evidence>
<reference evidence="5 6" key="1">
    <citation type="journal article" date="2015" name="Genome Announc.">
        <title>Genome Sequence of 'Candidatus Thioglobus autotrophica' Strain EF1, a Chemoautotroph from the SUP05 Clade of Marine Gammaproteobacteria.</title>
        <authorList>
            <person name="Shah V."/>
            <person name="Morris R.M."/>
        </authorList>
    </citation>
    <scope>NUCLEOTIDE SEQUENCE [LARGE SCALE GENOMIC DNA]</scope>
    <source>
        <strain evidence="5 6">EF1</strain>
    </source>
</reference>
<dbReference type="Gene3D" id="6.10.10.120">
    <property type="entry name" value="Antitoxin ParD1-like"/>
    <property type="match status" value="1"/>
</dbReference>
<dbReference type="InterPro" id="IPR010985">
    <property type="entry name" value="Ribbon_hlx_hlx"/>
</dbReference>
<name>A0A0M4NHR9_9GAMM</name>
<dbReference type="STRING" id="1705394.SP60_00700"/>
<dbReference type="EMBL" id="CP010552">
    <property type="protein sequence ID" value="ALE51900.1"/>
    <property type="molecule type" value="Genomic_DNA"/>
</dbReference>
<evidence type="ECO:0000256" key="4">
    <source>
        <dbReference type="ARBA" id="ARBA00037106"/>
    </source>
</evidence>
<evidence type="ECO:0000256" key="3">
    <source>
        <dbReference type="ARBA" id="ARBA00022649"/>
    </source>
</evidence>
<keyword evidence="6" id="KW-1185">Reference proteome</keyword>
<dbReference type="KEGG" id="tho:SP60_00700"/>
<proteinExistence type="inferred from homology"/>
<dbReference type="Proteomes" id="UP000058020">
    <property type="component" value="Chromosome"/>
</dbReference>
<accession>A0A0M4NHR9</accession>
<dbReference type="Pfam" id="PF03693">
    <property type="entry name" value="ParD_antitoxin"/>
    <property type="match status" value="1"/>
</dbReference>
<gene>
    <name evidence="5" type="ORF">SP60_00700</name>
</gene>
<dbReference type="RefSeq" id="WP_053950814.1">
    <property type="nucleotide sequence ID" value="NZ_CP010552.1"/>
</dbReference>
<dbReference type="SUPFAM" id="SSF47598">
    <property type="entry name" value="Ribbon-helix-helix"/>
    <property type="match status" value="1"/>
</dbReference>
<dbReference type="InterPro" id="IPR038296">
    <property type="entry name" value="ParD_sf"/>
</dbReference>
<dbReference type="PANTHER" id="PTHR36582">
    <property type="entry name" value="ANTITOXIN PARD"/>
    <property type="match status" value="1"/>
</dbReference>
<dbReference type="NCBIfam" id="TIGR02606">
    <property type="entry name" value="antidote_CC2985"/>
    <property type="match status" value="1"/>
</dbReference>
<dbReference type="PANTHER" id="PTHR36582:SF2">
    <property type="entry name" value="ANTITOXIN PARD"/>
    <property type="match status" value="1"/>
</dbReference>
<keyword evidence="3" id="KW-1277">Toxin-antitoxin system</keyword>
<evidence type="ECO:0000313" key="6">
    <source>
        <dbReference type="Proteomes" id="UP000058020"/>
    </source>
</evidence>
<sequence>MLRKTITVTEQQNSWIKSQIESGQYGNDSEYMRDLVRKDQEYNQKLSALQVALKEGEDSGESTLSMNDILIKVKKNLNIDG</sequence>